<name>A0A9P3CL30_9PEZI</name>
<organism evidence="3 4">
    <name type="scientific">Cercospora kikuchii</name>
    <dbReference type="NCBI Taxonomy" id="84275"/>
    <lineage>
        <taxon>Eukaryota</taxon>
        <taxon>Fungi</taxon>
        <taxon>Dikarya</taxon>
        <taxon>Ascomycota</taxon>
        <taxon>Pezizomycotina</taxon>
        <taxon>Dothideomycetes</taxon>
        <taxon>Dothideomycetidae</taxon>
        <taxon>Mycosphaerellales</taxon>
        <taxon>Mycosphaerellaceae</taxon>
        <taxon>Cercospora</taxon>
    </lineage>
</organism>
<keyword evidence="2" id="KW-0732">Signal</keyword>
<feature type="signal peptide" evidence="2">
    <location>
        <begin position="1"/>
        <end position="20"/>
    </location>
</feature>
<feature type="chain" id="PRO_5040247202" evidence="2">
    <location>
        <begin position="21"/>
        <end position="185"/>
    </location>
</feature>
<accession>A0A9P3CL30</accession>
<dbReference type="Proteomes" id="UP000825890">
    <property type="component" value="Unassembled WGS sequence"/>
</dbReference>
<keyword evidence="4" id="KW-1185">Reference proteome</keyword>
<dbReference type="AlphaFoldDB" id="A0A9P3CL30"/>
<comment type="caution">
    <text evidence="3">The sequence shown here is derived from an EMBL/GenBank/DDBJ whole genome shotgun (WGS) entry which is preliminary data.</text>
</comment>
<reference evidence="3 4" key="1">
    <citation type="submission" date="2021-01" db="EMBL/GenBank/DDBJ databases">
        <title>Cercospora kikuchii MAFF 305040 whole genome shotgun sequence.</title>
        <authorList>
            <person name="Kashiwa T."/>
            <person name="Suzuki T."/>
        </authorList>
    </citation>
    <scope>NUCLEOTIDE SEQUENCE [LARGE SCALE GENOMIC DNA]</scope>
    <source>
        <strain evidence="3 4">MAFF 305040</strain>
    </source>
</reference>
<feature type="compositionally biased region" description="Low complexity" evidence="1">
    <location>
        <begin position="148"/>
        <end position="164"/>
    </location>
</feature>
<evidence type="ECO:0000256" key="2">
    <source>
        <dbReference type="SAM" id="SignalP"/>
    </source>
</evidence>
<dbReference type="OrthoDB" id="3650185at2759"/>
<protein>
    <submittedName>
        <fullName evidence="3">Uncharacterized protein</fullName>
    </submittedName>
</protein>
<dbReference type="RefSeq" id="XP_044658713.1">
    <property type="nucleotide sequence ID" value="XM_044802778.1"/>
</dbReference>
<feature type="region of interest" description="Disordered" evidence="1">
    <location>
        <begin position="92"/>
        <end position="164"/>
    </location>
</feature>
<evidence type="ECO:0000256" key="1">
    <source>
        <dbReference type="SAM" id="MobiDB-lite"/>
    </source>
</evidence>
<evidence type="ECO:0000313" key="3">
    <source>
        <dbReference type="EMBL" id="GIZ44226.1"/>
    </source>
</evidence>
<evidence type="ECO:0000313" key="4">
    <source>
        <dbReference type="Proteomes" id="UP000825890"/>
    </source>
</evidence>
<feature type="compositionally biased region" description="Polar residues" evidence="1">
    <location>
        <begin position="135"/>
        <end position="147"/>
    </location>
</feature>
<sequence length="185" mass="17768">MSAKIISASILSLLAAGAAAQSASASFAATNCQVQDGSLVCTAAGDQYRVTDDVDLSNPPTSYSVCEALSETTIECVGVDQNGTPTSNVQLEAVGASGSGGSNSESAMPTMTESASESMTTGGGGSAETTAMESGASTTGTSPSETMSGGASQSSAPAADGNSGVALSADSAWALLAMLGAAAMV</sequence>
<gene>
    <name evidence="3" type="ORF">CKM354_000743000</name>
</gene>
<dbReference type="EMBL" id="BOLY01000004">
    <property type="protein sequence ID" value="GIZ44226.1"/>
    <property type="molecule type" value="Genomic_DNA"/>
</dbReference>
<dbReference type="GeneID" id="68293005"/>
<feature type="compositionally biased region" description="Low complexity" evidence="1">
    <location>
        <begin position="102"/>
        <end position="120"/>
    </location>
</feature>
<proteinExistence type="predicted"/>